<dbReference type="AlphaFoldDB" id="A0A4Y7TJY7"/>
<proteinExistence type="predicted"/>
<name>A0A4Y7TJY7_COPMI</name>
<comment type="caution">
    <text evidence="1">The sequence shown here is derived from an EMBL/GenBank/DDBJ whole genome shotgun (WGS) entry which is preliminary data.</text>
</comment>
<gene>
    <name evidence="1" type="ORF">FA13DRAFT_115715</name>
</gene>
<accession>A0A4Y7TJY7</accession>
<dbReference type="Proteomes" id="UP000298030">
    <property type="component" value="Unassembled WGS sequence"/>
</dbReference>
<evidence type="ECO:0000313" key="1">
    <source>
        <dbReference type="EMBL" id="TEB33862.1"/>
    </source>
</evidence>
<reference evidence="1 2" key="1">
    <citation type="journal article" date="2019" name="Nat. Ecol. Evol.">
        <title>Megaphylogeny resolves global patterns of mushroom evolution.</title>
        <authorList>
            <person name="Varga T."/>
            <person name="Krizsan K."/>
            <person name="Foldi C."/>
            <person name="Dima B."/>
            <person name="Sanchez-Garcia M."/>
            <person name="Sanchez-Ramirez S."/>
            <person name="Szollosi G.J."/>
            <person name="Szarkandi J.G."/>
            <person name="Papp V."/>
            <person name="Albert L."/>
            <person name="Andreopoulos W."/>
            <person name="Angelini C."/>
            <person name="Antonin V."/>
            <person name="Barry K.W."/>
            <person name="Bougher N.L."/>
            <person name="Buchanan P."/>
            <person name="Buyck B."/>
            <person name="Bense V."/>
            <person name="Catcheside P."/>
            <person name="Chovatia M."/>
            <person name="Cooper J."/>
            <person name="Damon W."/>
            <person name="Desjardin D."/>
            <person name="Finy P."/>
            <person name="Geml J."/>
            <person name="Haridas S."/>
            <person name="Hughes K."/>
            <person name="Justo A."/>
            <person name="Karasinski D."/>
            <person name="Kautmanova I."/>
            <person name="Kiss B."/>
            <person name="Kocsube S."/>
            <person name="Kotiranta H."/>
            <person name="LaButti K.M."/>
            <person name="Lechner B.E."/>
            <person name="Liimatainen K."/>
            <person name="Lipzen A."/>
            <person name="Lukacs Z."/>
            <person name="Mihaltcheva S."/>
            <person name="Morgado L.N."/>
            <person name="Niskanen T."/>
            <person name="Noordeloos M.E."/>
            <person name="Ohm R.A."/>
            <person name="Ortiz-Santana B."/>
            <person name="Ovrebo C."/>
            <person name="Racz N."/>
            <person name="Riley R."/>
            <person name="Savchenko A."/>
            <person name="Shiryaev A."/>
            <person name="Soop K."/>
            <person name="Spirin V."/>
            <person name="Szebenyi C."/>
            <person name="Tomsovsky M."/>
            <person name="Tulloss R.E."/>
            <person name="Uehling J."/>
            <person name="Grigoriev I.V."/>
            <person name="Vagvolgyi C."/>
            <person name="Papp T."/>
            <person name="Martin F.M."/>
            <person name="Miettinen O."/>
            <person name="Hibbett D.S."/>
            <person name="Nagy L.G."/>
        </authorList>
    </citation>
    <scope>NUCLEOTIDE SEQUENCE [LARGE SCALE GENOMIC DNA]</scope>
    <source>
        <strain evidence="1 2">FP101781</strain>
    </source>
</reference>
<sequence>MHGDVACSSLVEWKYRNPHRTETQRFSGLNAAAWYVSFFAEAIFASCIHTRSLSSQAHRPPQTINSTPCLDLTSSSSAPEICAVSLVKPPTLALHRLCSRCPLRTRPTSFGETRYTVKHVVSKQLPCVAASLARAYPSLSGFFVALCPLIVWFGTRKVWAGTASSRHADL</sequence>
<dbReference type="EMBL" id="QPFP01000011">
    <property type="protein sequence ID" value="TEB33862.1"/>
    <property type="molecule type" value="Genomic_DNA"/>
</dbReference>
<keyword evidence="2" id="KW-1185">Reference proteome</keyword>
<protein>
    <submittedName>
        <fullName evidence="1">Uncharacterized protein</fullName>
    </submittedName>
</protein>
<evidence type="ECO:0000313" key="2">
    <source>
        <dbReference type="Proteomes" id="UP000298030"/>
    </source>
</evidence>
<organism evidence="1 2">
    <name type="scientific">Coprinellus micaceus</name>
    <name type="common">Glistening ink-cap mushroom</name>
    <name type="synonym">Coprinus micaceus</name>
    <dbReference type="NCBI Taxonomy" id="71717"/>
    <lineage>
        <taxon>Eukaryota</taxon>
        <taxon>Fungi</taxon>
        <taxon>Dikarya</taxon>
        <taxon>Basidiomycota</taxon>
        <taxon>Agaricomycotina</taxon>
        <taxon>Agaricomycetes</taxon>
        <taxon>Agaricomycetidae</taxon>
        <taxon>Agaricales</taxon>
        <taxon>Agaricineae</taxon>
        <taxon>Psathyrellaceae</taxon>
        <taxon>Coprinellus</taxon>
    </lineage>
</organism>